<reference evidence="1 2" key="1">
    <citation type="submission" date="2021-06" db="EMBL/GenBank/DDBJ databases">
        <title>Caerostris extrusa draft genome.</title>
        <authorList>
            <person name="Kono N."/>
            <person name="Arakawa K."/>
        </authorList>
    </citation>
    <scope>NUCLEOTIDE SEQUENCE [LARGE SCALE GENOMIC DNA]</scope>
</reference>
<keyword evidence="2" id="KW-1185">Reference proteome</keyword>
<organism evidence="1 2">
    <name type="scientific">Caerostris extrusa</name>
    <name type="common">Bark spider</name>
    <name type="synonym">Caerostris bankana</name>
    <dbReference type="NCBI Taxonomy" id="172846"/>
    <lineage>
        <taxon>Eukaryota</taxon>
        <taxon>Metazoa</taxon>
        <taxon>Ecdysozoa</taxon>
        <taxon>Arthropoda</taxon>
        <taxon>Chelicerata</taxon>
        <taxon>Arachnida</taxon>
        <taxon>Araneae</taxon>
        <taxon>Araneomorphae</taxon>
        <taxon>Entelegynae</taxon>
        <taxon>Araneoidea</taxon>
        <taxon>Araneidae</taxon>
        <taxon>Caerostris</taxon>
    </lineage>
</organism>
<gene>
    <name evidence="1" type="ORF">CEXT_701881</name>
</gene>
<accession>A0AAV4VKX8</accession>
<proteinExistence type="predicted"/>
<comment type="caution">
    <text evidence="1">The sequence shown here is derived from an EMBL/GenBank/DDBJ whole genome shotgun (WGS) entry which is preliminary data.</text>
</comment>
<dbReference type="Proteomes" id="UP001054945">
    <property type="component" value="Unassembled WGS sequence"/>
</dbReference>
<evidence type="ECO:0000313" key="2">
    <source>
        <dbReference type="Proteomes" id="UP001054945"/>
    </source>
</evidence>
<protein>
    <submittedName>
        <fullName evidence="1">Uncharacterized protein</fullName>
    </submittedName>
</protein>
<evidence type="ECO:0000313" key="1">
    <source>
        <dbReference type="EMBL" id="GIY70580.1"/>
    </source>
</evidence>
<name>A0AAV4VKX8_CAEEX</name>
<sequence length="88" mass="9719">MCELMAPLAQKGMSHFPRVQSELLAPFLLLQLGLRMGIDSAFGSDSFERGGPISRKEDPLGLSFTHLETIGGILVPHPWKVQCSLEKR</sequence>
<dbReference type="AlphaFoldDB" id="A0AAV4VKX8"/>
<dbReference type="EMBL" id="BPLR01014690">
    <property type="protein sequence ID" value="GIY70580.1"/>
    <property type="molecule type" value="Genomic_DNA"/>
</dbReference>